<dbReference type="AlphaFoldDB" id="A0A7D5LD22"/>
<dbReference type="PROSITE" id="PS51900">
    <property type="entry name" value="CB"/>
    <property type="match status" value="1"/>
</dbReference>
<keyword evidence="2" id="KW-0233">DNA recombination</keyword>
<dbReference type="InterPro" id="IPR004107">
    <property type="entry name" value="Integrase_SAM-like_N"/>
</dbReference>
<evidence type="ECO:0000259" key="5">
    <source>
        <dbReference type="PROSITE" id="PS51900"/>
    </source>
</evidence>
<dbReference type="InterPro" id="IPR010998">
    <property type="entry name" value="Integrase_recombinase_N"/>
</dbReference>
<reference evidence="6 7" key="1">
    <citation type="submission" date="2020-06" db="EMBL/GenBank/DDBJ databases">
        <title>NJ-3-1, isolated from saline soil.</title>
        <authorList>
            <person name="Cui H.L."/>
            <person name="Shi X."/>
        </authorList>
    </citation>
    <scope>NUCLEOTIDE SEQUENCE [LARGE SCALE GENOMIC DNA]</scope>
    <source>
        <strain evidence="6 7">NJ-3-1</strain>
    </source>
</reference>
<gene>
    <name evidence="6" type="ORF">HUG12_16300</name>
</gene>
<evidence type="ECO:0000313" key="6">
    <source>
        <dbReference type="EMBL" id="QLG64086.1"/>
    </source>
</evidence>
<dbReference type="InterPro" id="IPR011010">
    <property type="entry name" value="DNA_brk_join_enz"/>
</dbReference>
<accession>A0A7D5LD22</accession>
<name>A0A7D5LD22_9EURY</name>
<dbReference type="GO" id="GO:0015074">
    <property type="term" value="P:DNA integration"/>
    <property type="evidence" value="ECO:0007669"/>
    <property type="project" value="InterPro"/>
</dbReference>
<keyword evidence="1 3" id="KW-0238">DNA-binding</keyword>
<dbReference type="GO" id="GO:0006310">
    <property type="term" value="P:DNA recombination"/>
    <property type="evidence" value="ECO:0007669"/>
    <property type="project" value="UniProtKB-KW"/>
</dbReference>
<dbReference type="InterPro" id="IPR013762">
    <property type="entry name" value="Integrase-like_cat_sf"/>
</dbReference>
<dbReference type="Gene3D" id="1.10.443.10">
    <property type="entry name" value="Intergrase catalytic core"/>
    <property type="match status" value="1"/>
</dbReference>
<keyword evidence="7" id="KW-1185">Reference proteome</keyword>
<dbReference type="GO" id="GO:0003677">
    <property type="term" value="F:DNA binding"/>
    <property type="evidence" value="ECO:0007669"/>
    <property type="project" value="UniProtKB-UniRule"/>
</dbReference>
<dbReference type="KEGG" id="halu:HUG12_16300"/>
<evidence type="ECO:0000256" key="3">
    <source>
        <dbReference type="PROSITE-ProRule" id="PRU01248"/>
    </source>
</evidence>
<evidence type="ECO:0000256" key="1">
    <source>
        <dbReference type="ARBA" id="ARBA00023125"/>
    </source>
</evidence>
<feature type="domain" description="Core-binding (CB)" evidence="5">
    <location>
        <begin position="1"/>
        <end position="86"/>
    </location>
</feature>
<sequence>MTPGAAMDLYLEHRRDEVVAETLRSHEARISKFVEWCDAEGITNINDLDGRTLHAFRVHRREEAGLKPVTLQGQLSTLRQFLRVCAAMDAVPENLHEKILLPTVGKGQGTDDTQLPAGRAKAILEYLGTYEYASVQHVTLLLAWRTSARRGGLRALDLGDFDQEDDALEFRHRPATDTPLKNGEWGERDVALLKGVADVLRDYINGPRHTVQDEHGRAPLITTQRGRPSVSTIQSWVYRVTRPCVIGEPCPHDRDPDTCEAMRSDLASKCPSSRSPHQVRTGSVTTFLDEGTPKAILSDRVDMTEDVMDEHYDQGTKREKMHRRQEYLRGGDGS</sequence>
<organism evidence="6 7">
    <name type="scientific">Halorarum salinum</name>
    <dbReference type="NCBI Taxonomy" id="2743089"/>
    <lineage>
        <taxon>Archaea</taxon>
        <taxon>Methanobacteriati</taxon>
        <taxon>Methanobacteriota</taxon>
        <taxon>Stenosarchaea group</taxon>
        <taxon>Halobacteria</taxon>
        <taxon>Halobacteriales</taxon>
        <taxon>Haloferacaceae</taxon>
        <taxon>Halorarum</taxon>
    </lineage>
</organism>
<evidence type="ECO:0000256" key="4">
    <source>
        <dbReference type="SAM" id="MobiDB-lite"/>
    </source>
</evidence>
<evidence type="ECO:0000256" key="2">
    <source>
        <dbReference type="ARBA" id="ARBA00023172"/>
    </source>
</evidence>
<dbReference type="Pfam" id="PF02899">
    <property type="entry name" value="Phage_int_SAM_1"/>
    <property type="match status" value="1"/>
</dbReference>
<dbReference type="InterPro" id="IPR044068">
    <property type="entry name" value="CB"/>
</dbReference>
<dbReference type="OrthoDB" id="198497at2157"/>
<dbReference type="Proteomes" id="UP000509626">
    <property type="component" value="Chromosome"/>
</dbReference>
<dbReference type="EMBL" id="CP058579">
    <property type="protein sequence ID" value="QLG64086.1"/>
    <property type="molecule type" value="Genomic_DNA"/>
</dbReference>
<protein>
    <submittedName>
        <fullName evidence="6">Site-specific integrase</fullName>
    </submittedName>
</protein>
<dbReference type="Gene3D" id="1.10.150.130">
    <property type="match status" value="1"/>
</dbReference>
<dbReference type="SUPFAM" id="SSF56349">
    <property type="entry name" value="DNA breaking-rejoining enzymes"/>
    <property type="match status" value="1"/>
</dbReference>
<proteinExistence type="predicted"/>
<evidence type="ECO:0000313" key="7">
    <source>
        <dbReference type="Proteomes" id="UP000509626"/>
    </source>
</evidence>
<feature type="region of interest" description="Disordered" evidence="4">
    <location>
        <begin position="310"/>
        <end position="334"/>
    </location>
</feature>